<dbReference type="EMBL" id="MDYQ01000186">
    <property type="protein sequence ID" value="PRP79370.1"/>
    <property type="molecule type" value="Genomic_DNA"/>
</dbReference>
<evidence type="ECO:0000256" key="1">
    <source>
        <dbReference type="SAM" id="MobiDB-lite"/>
    </source>
</evidence>
<name>A0A2P6N5Y7_9EUKA</name>
<reference evidence="2 3" key="1">
    <citation type="journal article" date="2018" name="Genome Biol. Evol.">
        <title>Multiple Roots of Fruiting Body Formation in Amoebozoa.</title>
        <authorList>
            <person name="Hillmann F."/>
            <person name="Forbes G."/>
            <person name="Novohradska S."/>
            <person name="Ferling I."/>
            <person name="Riege K."/>
            <person name="Groth M."/>
            <person name="Westermann M."/>
            <person name="Marz M."/>
            <person name="Spaller T."/>
            <person name="Winckler T."/>
            <person name="Schaap P."/>
            <person name="Glockner G."/>
        </authorList>
    </citation>
    <scope>NUCLEOTIDE SEQUENCE [LARGE SCALE GENOMIC DNA]</scope>
    <source>
        <strain evidence="2 3">Jena</strain>
    </source>
</reference>
<accession>A0A2P6N5Y7</accession>
<dbReference type="SMART" id="SM00248">
    <property type="entry name" value="ANK"/>
    <property type="match status" value="2"/>
</dbReference>
<dbReference type="SUPFAM" id="SSF140860">
    <property type="entry name" value="Pseudo ankyrin repeat-like"/>
    <property type="match status" value="1"/>
</dbReference>
<dbReference type="Gene3D" id="1.25.40.20">
    <property type="entry name" value="Ankyrin repeat-containing domain"/>
    <property type="match status" value="1"/>
</dbReference>
<feature type="region of interest" description="Disordered" evidence="1">
    <location>
        <begin position="191"/>
        <end position="217"/>
    </location>
</feature>
<dbReference type="Pfam" id="PF12796">
    <property type="entry name" value="Ank_2"/>
    <property type="match status" value="1"/>
</dbReference>
<protein>
    <submittedName>
        <fullName evidence="2">Putative ankyrin repeat protein</fullName>
    </submittedName>
</protein>
<evidence type="ECO:0000313" key="2">
    <source>
        <dbReference type="EMBL" id="PRP79370.1"/>
    </source>
</evidence>
<dbReference type="InterPro" id="IPR036770">
    <property type="entry name" value="Ankyrin_rpt-contain_sf"/>
</dbReference>
<dbReference type="InterPro" id="IPR002110">
    <property type="entry name" value="Ankyrin_rpt"/>
</dbReference>
<organism evidence="2 3">
    <name type="scientific">Planoprotostelium fungivorum</name>
    <dbReference type="NCBI Taxonomy" id="1890364"/>
    <lineage>
        <taxon>Eukaryota</taxon>
        <taxon>Amoebozoa</taxon>
        <taxon>Evosea</taxon>
        <taxon>Variosea</taxon>
        <taxon>Cavosteliida</taxon>
        <taxon>Cavosteliaceae</taxon>
        <taxon>Planoprotostelium</taxon>
    </lineage>
</organism>
<sequence length="231" mass="26651">MQFTHDSLYHIFQHVHRSDFSAILRVNQLWHAIGLAVLTPDNRDLEIALEKTKPSLEAIEKLIRYHHIDPSSHRNWLVITAAQNNWYSLLCRILKDPRVDPSALDNAALRRACEAGHSQIVKELLRHPKVDPTADNSSCLRLAALHQHVQVVRLLLEDKRADVTIYPERLQDACWSQKMRREFERDSRWTLPSRADRQPRREVASCGSRTHEPEGLAPEASVFDHFTKLAG</sequence>
<comment type="caution">
    <text evidence="2">The sequence shown here is derived from an EMBL/GenBank/DDBJ whole genome shotgun (WGS) entry which is preliminary data.</text>
</comment>
<dbReference type="Proteomes" id="UP000241769">
    <property type="component" value="Unassembled WGS sequence"/>
</dbReference>
<proteinExistence type="predicted"/>
<dbReference type="InParanoid" id="A0A2P6N5Y7"/>
<evidence type="ECO:0000313" key="3">
    <source>
        <dbReference type="Proteomes" id="UP000241769"/>
    </source>
</evidence>
<dbReference type="AlphaFoldDB" id="A0A2P6N5Y7"/>
<keyword evidence="3" id="KW-1185">Reference proteome</keyword>
<feature type="compositionally biased region" description="Basic and acidic residues" evidence="1">
    <location>
        <begin position="191"/>
        <end position="214"/>
    </location>
</feature>
<gene>
    <name evidence="2" type="ORF">PROFUN_12920</name>
</gene>
<dbReference type="OrthoDB" id="7464126at2759"/>